<dbReference type="EMBL" id="CAADFR010000001">
    <property type="protein sequence ID" value="VFK36342.1"/>
    <property type="molecule type" value="Genomic_DNA"/>
</dbReference>
<feature type="binding site" evidence="5">
    <location>
        <position position="102"/>
    </location>
    <ligand>
        <name>acetyl-CoA</name>
        <dbReference type="ChEBI" id="CHEBI:57288"/>
    </ligand>
</feature>
<dbReference type="GO" id="GO:0008999">
    <property type="term" value="F:protein-N-terminal-alanine acetyltransferase activity"/>
    <property type="evidence" value="ECO:0007669"/>
    <property type="project" value="UniProtKB-UniRule"/>
</dbReference>
<comment type="catalytic activity">
    <reaction evidence="5 6">
        <text>N-terminal L-alanyl-[ribosomal protein bS18] + acetyl-CoA = N-terminal N(alpha)-acetyl-L-alanyl-[ribosomal protein bS18] + CoA + H(+)</text>
        <dbReference type="Rhea" id="RHEA:43756"/>
        <dbReference type="Rhea" id="RHEA-COMP:10676"/>
        <dbReference type="Rhea" id="RHEA-COMP:10677"/>
        <dbReference type="ChEBI" id="CHEBI:15378"/>
        <dbReference type="ChEBI" id="CHEBI:57287"/>
        <dbReference type="ChEBI" id="CHEBI:57288"/>
        <dbReference type="ChEBI" id="CHEBI:64718"/>
        <dbReference type="ChEBI" id="CHEBI:83683"/>
        <dbReference type="EC" id="2.3.1.266"/>
    </reaction>
</comment>
<sequence length="146" mass="16451">MTEDDLDLVIDIEQASYAYPWTIGIFRDCLRSGYCCQVLEQGNCVLGYGIISIGAEEAQLLNLCIRREYRRQGFGHRLLRQLIDIAKKHNADSMFLEVRASNHAALRLYGRMGFNEVGIRKGYYPGKNGLRDAVILGLAIPVSPLE</sequence>
<dbReference type="CDD" id="cd04301">
    <property type="entry name" value="NAT_SF"/>
    <property type="match status" value="1"/>
</dbReference>
<feature type="domain" description="N-acetyltransferase" evidence="7">
    <location>
        <begin position="1"/>
        <end position="141"/>
    </location>
</feature>
<keyword evidence="3 5" id="KW-0808">Transferase</keyword>
<dbReference type="PANTHER" id="PTHR43420:SF12">
    <property type="entry name" value="N-ACETYLTRANSFERASE DOMAIN-CONTAINING PROTEIN"/>
    <property type="match status" value="1"/>
</dbReference>
<dbReference type="HAMAP" id="MF_02210">
    <property type="entry name" value="RimI"/>
    <property type="match status" value="1"/>
</dbReference>
<accession>A0A450YAN5</accession>
<evidence type="ECO:0000313" key="8">
    <source>
        <dbReference type="EMBL" id="VFK36342.1"/>
    </source>
</evidence>
<feature type="active site" description="Proton acceptor" evidence="5">
    <location>
        <position position="97"/>
    </location>
</feature>
<keyword evidence="2 5" id="KW-0963">Cytoplasm</keyword>
<dbReference type="Pfam" id="PF00583">
    <property type="entry name" value="Acetyltransf_1"/>
    <property type="match status" value="1"/>
</dbReference>
<dbReference type="PANTHER" id="PTHR43420">
    <property type="entry name" value="ACETYLTRANSFERASE"/>
    <property type="match status" value="1"/>
</dbReference>
<dbReference type="AlphaFoldDB" id="A0A450YAN5"/>
<comment type="similarity">
    <text evidence="1 5 6">Belongs to the acetyltransferase family. RimI subfamily.</text>
</comment>
<evidence type="ECO:0000313" key="9">
    <source>
        <dbReference type="EMBL" id="VFK38543.1"/>
    </source>
</evidence>
<dbReference type="Gene3D" id="3.40.630.30">
    <property type="match status" value="1"/>
</dbReference>
<evidence type="ECO:0000256" key="2">
    <source>
        <dbReference type="ARBA" id="ARBA00022490"/>
    </source>
</evidence>
<evidence type="ECO:0000256" key="4">
    <source>
        <dbReference type="ARBA" id="ARBA00023315"/>
    </source>
</evidence>
<evidence type="ECO:0000256" key="5">
    <source>
        <dbReference type="HAMAP-Rule" id="MF_02210"/>
    </source>
</evidence>
<evidence type="ECO:0000256" key="1">
    <source>
        <dbReference type="ARBA" id="ARBA00005395"/>
    </source>
</evidence>
<gene>
    <name evidence="5" type="primary">rimI</name>
    <name evidence="9" type="ORF">BECKSD772E_GA0070983_100115</name>
    <name evidence="8" type="ORF">BECKSD772F_GA0070984_100116</name>
</gene>
<dbReference type="EC" id="2.3.1.266" evidence="5 6"/>
<comment type="subcellular location">
    <subcellularLocation>
        <location evidence="5 6">Cytoplasm</location>
    </subcellularLocation>
</comment>
<keyword evidence="4 5" id="KW-0012">Acyltransferase</keyword>
<protein>
    <recommendedName>
        <fullName evidence="5 6">[Ribosomal protein bS18]-alanine N-acetyltransferase</fullName>
        <ecNumber evidence="5 6">2.3.1.266</ecNumber>
    </recommendedName>
</protein>
<dbReference type="InterPro" id="IPR043690">
    <property type="entry name" value="RimI"/>
</dbReference>
<comment type="caution">
    <text evidence="5">Lacks conserved residue(s) required for the propagation of feature annotation.</text>
</comment>
<name>A0A450YAN5_9GAMM</name>
<proteinExistence type="inferred from homology"/>
<dbReference type="NCBIfam" id="TIGR01575">
    <property type="entry name" value="rimI"/>
    <property type="match status" value="1"/>
</dbReference>
<reference evidence="9" key="1">
    <citation type="submission" date="2019-02" db="EMBL/GenBank/DDBJ databases">
        <authorList>
            <person name="Gruber-Vodicka R. H."/>
            <person name="Seah K. B. B."/>
        </authorList>
    </citation>
    <scope>NUCLEOTIDE SEQUENCE</scope>
    <source>
        <strain evidence="9">BECK_S1320</strain>
        <strain evidence="8">BECK_S1321</strain>
    </source>
</reference>
<organism evidence="9">
    <name type="scientific">Candidatus Kentrum sp. SD</name>
    <dbReference type="NCBI Taxonomy" id="2126332"/>
    <lineage>
        <taxon>Bacteria</taxon>
        <taxon>Pseudomonadati</taxon>
        <taxon>Pseudomonadota</taxon>
        <taxon>Gammaproteobacteria</taxon>
        <taxon>Candidatus Kentrum</taxon>
    </lineage>
</organism>
<dbReference type="InterPro" id="IPR006464">
    <property type="entry name" value="AcTrfase_RimI/Ard1"/>
</dbReference>
<comment type="function">
    <text evidence="5 6">Acetylates the N-terminal alanine of ribosomal protein bS18.</text>
</comment>
<dbReference type="SUPFAM" id="SSF55729">
    <property type="entry name" value="Acyl-CoA N-acyltransferases (Nat)"/>
    <property type="match status" value="1"/>
</dbReference>
<dbReference type="GO" id="GO:0005737">
    <property type="term" value="C:cytoplasm"/>
    <property type="evidence" value="ECO:0007669"/>
    <property type="project" value="UniProtKB-SubCell"/>
</dbReference>
<dbReference type="EMBL" id="CAADFU010000001">
    <property type="protein sequence ID" value="VFK38543.1"/>
    <property type="molecule type" value="Genomic_DNA"/>
</dbReference>
<feature type="active site" description="Proton donor" evidence="5">
    <location>
        <position position="109"/>
    </location>
</feature>
<dbReference type="PROSITE" id="PS51186">
    <property type="entry name" value="GNAT"/>
    <property type="match status" value="1"/>
</dbReference>
<evidence type="ECO:0000259" key="7">
    <source>
        <dbReference type="PROSITE" id="PS51186"/>
    </source>
</evidence>
<dbReference type="InterPro" id="IPR000182">
    <property type="entry name" value="GNAT_dom"/>
</dbReference>
<evidence type="ECO:0000256" key="3">
    <source>
        <dbReference type="ARBA" id="ARBA00022679"/>
    </source>
</evidence>
<evidence type="ECO:0000256" key="6">
    <source>
        <dbReference type="RuleBase" id="RU363094"/>
    </source>
</evidence>
<dbReference type="InterPro" id="IPR050680">
    <property type="entry name" value="YpeA/RimI_acetyltransf"/>
</dbReference>
<dbReference type="InterPro" id="IPR016181">
    <property type="entry name" value="Acyl_CoA_acyltransferase"/>
</dbReference>